<dbReference type="InterPro" id="IPR036640">
    <property type="entry name" value="ABC1_TM_sf"/>
</dbReference>
<evidence type="ECO:0000256" key="7">
    <source>
        <dbReference type="ARBA" id="ARBA00022840"/>
    </source>
</evidence>
<dbReference type="GO" id="GO:0016887">
    <property type="term" value="F:ATP hydrolysis activity"/>
    <property type="evidence" value="ECO:0007669"/>
    <property type="project" value="InterPro"/>
</dbReference>
<dbReference type="PANTHER" id="PTHR24221">
    <property type="entry name" value="ATP-BINDING CASSETTE SUB-FAMILY B"/>
    <property type="match status" value="1"/>
</dbReference>
<evidence type="ECO:0000256" key="1">
    <source>
        <dbReference type="ARBA" id="ARBA00004141"/>
    </source>
</evidence>
<gene>
    <name evidence="13" type="ORF">METZ01_LOCUS56195</name>
</gene>
<feature type="transmembrane region" description="Helical" evidence="10">
    <location>
        <begin position="12"/>
        <end position="35"/>
    </location>
</feature>
<keyword evidence="6" id="KW-0547">Nucleotide-binding</keyword>
<dbReference type="SUPFAM" id="SSF90123">
    <property type="entry name" value="ABC transporter transmembrane region"/>
    <property type="match status" value="1"/>
</dbReference>
<proteinExistence type="predicted"/>
<dbReference type="SUPFAM" id="SSF52540">
    <property type="entry name" value="P-loop containing nucleoside triphosphate hydrolases"/>
    <property type="match status" value="1"/>
</dbReference>
<keyword evidence="3" id="KW-1003">Cell membrane</keyword>
<keyword evidence="4" id="KW-0997">Cell inner membrane</keyword>
<feature type="domain" description="ABC transmembrane type-1" evidence="12">
    <location>
        <begin position="15"/>
        <end position="296"/>
    </location>
</feature>
<dbReference type="AlphaFoldDB" id="A0A381SJ37"/>
<dbReference type="EMBL" id="UINC01003098">
    <property type="protein sequence ID" value="SVA03341.1"/>
    <property type="molecule type" value="Genomic_DNA"/>
</dbReference>
<dbReference type="GO" id="GO:0034040">
    <property type="term" value="F:ATPase-coupled lipid transmembrane transporter activity"/>
    <property type="evidence" value="ECO:0007669"/>
    <property type="project" value="TreeGrafter"/>
</dbReference>
<keyword evidence="5 10" id="KW-0812">Transmembrane</keyword>
<evidence type="ECO:0000256" key="10">
    <source>
        <dbReference type="SAM" id="Phobius"/>
    </source>
</evidence>
<evidence type="ECO:0000256" key="3">
    <source>
        <dbReference type="ARBA" id="ARBA00022475"/>
    </source>
</evidence>
<protein>
    <recommendedName>
        <fullName evidence="14">ABC transmembrane type-1 domain-containing protein</fullName>
    </recommendedName>
</protein>
<dbReference type="PROSITE" id="PS50929">
    <property type="entry name" value="ABC_TM1F"/>
    <property type="match status" value="1"/>
</dbReference>
<feature type="transmembrane region" description="Helical" evidence="10">
    <location>
        <begin position="47"/>
        <end position="67"/>
    </location>
</feature>
<evidence type="ECO:0000256" key="6">
    <source>
        <dbReference type="ARBA" id="ARBA00022741"/>
    </source>
</evidence>
<evidence type="ECO:0000256" key="4">
    <source>
        <dbReference type="ARBA" id="ARBA00022519"/>
    </source>
</evidence>
<accession>A0A381SJ37</accession>
<evidence type="ECO:0008006" key="14">
    <source>
        <dbReference type="Google" id="ProtNLM"/>
    </source>
</evidence>
<dbReference type="Gene3D" id="3.40.50.300">
    <property type="entry name" value="P-loop containing nucleotide triphosphate hydrolases"/>
    <property type="match status" value="1"/>
</dbReference>
<dbReference type="InterPro" id="IPR011527">
    <property type="entry name" value="ABC1_TM_dom"/>
</dbReference>
<feature type="transmembrane region" description="Helical" evidence="10">
    <location>
        <begin position="265"/>
        <end position="285"/>
    </location>
</feature>
<comment type="subcellular location">
    <subcellularLocation>
        <location evidence="1">Membrane</location>
        <topology evidence="1">Multi-pass membrane protein</topology>
    </subcellularLocation>
</comment>
<organism evidence="13">
    <name type="scientific">marine metagenome</name>
    <dbReference type="NCBI Taxonomy" id="408172"/>
    <lineage>
        <taxon>unclassified sequences</taxon>
        <taxon>metagenomes</taxon>
        <taxon>ecological metagenomes</taxon>
    </lineage>
</organism>
<keyword evidence="8 10" id="KW-1133">Transmembrane helix</keyword>
<keyword evidence="2" id="KW-0813">Transport</keyword>
<evidence type="ECO:0000259" key="12">
    <source>
        <dbReference type="PROSITE" id="PS50929"/>
    </source>
</evidence>
<feature type="transmembrane region" description="Helical" evidence="10">
    <location>
        <begin position="233"/>
        <end position="259"/>
    </location>
</feature>
<evidence type="ECO:0000313" key="13">
    <source>
        <dbReference type="EMBL" id="SVA03341.1"/>
    </source>
</evidence>
<name>A0A381SJ37_9ZZZZ</name>
<feature type="domain" description="ABC transporter" evidence="11">
    <location>
        <begin position="330"/>
        <end position="564"/>
    </location>
</feature>
<dbReference type="SMART" id="SM00382">
    <property type="entry name" value="AAA"/>
    <property type="match status" value="1"/>
</dbReference>
<reference evidence="13" key="1">
    <citation type="submission" date="2018-05" db="EMBL/GenBank/DDBJ databases">
        <authorList>
            <person name="Lanie J.A."/>
            <person name="Ng W.-L."/>
            <person name="Kazmierczak K.M."/>
            <person name="Andrzejewski T.M."/>
            <person name="Davidsen T.M."/>
            <person name="Wayne K.J."/>
            <person name="Tettelin H."/>
            <person name="Glass J.I."/>
            <person name="Rusch D."/>
            <person name="Podicherti R."/>
            <person name="Tsui H.-C.T."/>
            <person name="Winkler M.E."/>
        </authorList>
    </citation>
    <scope>NUCLEOTIDE SEQUENCE</scope>
</reference>
<dbReference type="GO" id="GO:0140359">
    <property type="term" value="F:ABC-type transporter activity"/>
    <property type="evidence" value="ECO:0007669"/>
    <property type="project" value="InterPro"/>
</dbReference>
<dbReference type="Gene3D" id="1.20.1560.10">
    <property type="entry name" value="ABC transporter type 1, transmembrane domain"/>
    <property type="match status" value="1"/>
</dbReference>
<dbReference type="Pfam" id="PF00664">
    <property type="entry name" value="ABC_membrane"/>
    <property type="match status" value="1"/>
</dbReference>
<dbReference type="InterPro" id="IPR027417">
    <property type="entry name" value="P-loop_NTPase"/>
</dbReference>
<dbReference type="PANTHER" id="PTHR24221:SF654">
    <property type="entry name" value="ATP-BINDING CASSETTE SUB-FAMILY B MEMBER 6"/>
    <property type="match status" value="1"/>
</dbReference>
<dbReference type="GO" id="GO:0016020">
    <property type="term" value="C:membrane"/>
    <property type="evidence" value="ECO:0007669"/>
    <property type="project" value="UniProtKB-SubCell"/>
</dbReference>
<evidence type="ECO:0000256" key="2">
    <source>
        <dbReference type="ARBA" id="ARBA00022448"/>
    </source>
</evidence>
<dbReference type="GO" id="GO:0005524">
    <property type="term" value="F:ATP binding"/>
    <property type="evidence" value="ECO:0007669"/>
    <property type="project" value="UniProtKB-KW"/>
</dbReference>
<dbReference type="FunFam" id="3.40.50.300:FF:001001">
    <property type="entry name" value="Multidrug ABC transporter ATP-binding protein"/>
    <property type="match status" value="1"/>
</dbReference>
<evidence type="ECO:0000259" key="11">
    <source>
        <dbReference type="PROSITE" id="PS50893"/>
    </source>
</evidence>
<dbReference type="InterPro" id="IPR003439">
    <property type="entry name" value="ABC_transporter-like_ATP-bd"/>
</dbReference>
<dbReference type="PROSITE" id="PS50893">
    <property type="entry name" value="ABC_TRANSPORTER_2"/>
    <property type="match status" value="1"/>
</dbReference>
<keyword evidence="7" id="KW-0067">ATP-binding</keyword>
<dbReference type="InterPro" id="IPR003593">
    <property type="entry name" value="AAA+_ATPase"/>
</dbReference>
<dbReference type="Pfam" id="PF00005">
    <property type="entry name" value="ABC_tran"/>
    <property type="match status" value="1"/>
</dbReference>
<dbReference type="InterPro" id="IPR039421">
    <property type="entry name" value="Type_1_exporter"/>
</dbReference>
<evidence type="ECO:0000256" key="9">
    <source>
        <dbReference type="ARBA" id="ARBA00023136"/>
    </source>
</evidence>
<evidence type="ECO:0000256" key="8">
    <source>
        <dbReference type="ARBA" id="ARBA00022989"/>
    </source>
</evidence>
<sequence length="581" mass="62361">MAASPELRDGALYTAAMALAVAGGKLLIPLLIQVVMDVSITADGVRLGRAVVLCAVAAALVVGSIFVGKITYFRLVRTAENVLLGLRVRTFEHLHRLSLAEHTASKKGVLTARVTSDVETLTQFAQWGAIAWIIDSVQVVAVLVIMAVYSWQLTLVVLLFHLPLLPVLRWMQSRQLVAYDNLRTRVSDTLGVVSESVHGVEVVRAYGYRERMRRRVHGVIDAQYDQQMVAARYFSLVLPLTDVFGVTAIASVVGAGVWWGGAWGVTSGELVAFVFLCNLLVVPITEMGEVLDQTQTALAGWWKILDVLDTEVEVVEPSTAVPLPTGALGVRVEAVDFAYRQGGRVLHGIDVSLPAGASVAVVGETGSGKTTLAKLMARLADPTSGRVLVGGVDLRDVSAEDRRRAIRMVPQDGFLFDTSIAENVRFGRPDATSGDVEAALDALDLTDWVNGLGAGLDTRVGERGESLSVGERQLVALARAHLADPGLLVLDEATSAVDPETETTLERALERLAAGRTTVSVAHRLSTAERSDLVLVFDAGRIAEQGSHDELVARGEIYSGLYRSWLGGTRSPGTSREGMTR</sequence>
<evidence type="ECO:0000256" key="5">
    <source>
        <dbReference type="ARBA" id="ARBA00022692"/>
    </source>
</evidence>
<keyword evidence="9 10" id="KW-0472">Membrane</keyword>